<name>A4G176_HERAR</name>
<dbReference type="STRING" id="204773.HEAR0027"/>
<organism evidence="1 2">
    <name type="scientific">Herminiimonas arsenicoxydans</name>
    <dbReference type="NCBI Taxonomy" id="204773"/>
    <lineage>
        <taxon>Bacteria</taxon>
        <taxon>Pseudomonadati</taxon>
        <taxon>Pseudomonadota</taxon>
        <taxon>Betaproteobacteria</taxon>
        <taxon>Burkholderiales</taxon>
        <taxon>Oxalobacteraceae</taxon>
        <taxon>Herminiimonas</taxon>
    </lineage>
</organism>
<dbReference type="HOGENOM" id="CLU_2617166_0_0_4"/>
<accession>A4G176</accession>
<sequence length="78" mass="8730">MCPDSIKKSGGKRAITKHAEQGFAKYPKLNQVTFMSHSSHATSLCKLLPDSVKYGRQPFLMTELYAAPMRIKPVEVPH</sequence>
<keyword evidence="2" id="KW-1185">Reference proteome</keyword>
<proteinExistence type="predicted"/>
<reference evidence="1 2" key="1">
    <citation type="journal article" date="2007" name="PLoS Genet.">
        <title>A tale of two oxidation states: bacterial colonization of arsenic-rich environments.</title>
        <authorList>
            <person name="Muller D."/>
            <person name="Medigue C."/>
            <person name="Koechler S."/>
            <person name="Barbe V."/>
            <person name="Barakat M."/>
            <person name="Talla E."/>
            <person name="Bonnefoy V."/>
            <person name="Krin E."/>
            <person name="Arsene-Ploetze F."/>
            <person name="Carapito C."/>
            <person name="Chandler M."/>
            <person name="Cournoyer B."/>
            <person name="Cruveiller S."/>
            <person name="Dossat C."/>
            <person name="Duval S."/>
            <person name="Heymann M."/>
            <person name="Leize E."/>
            <person name="Lieutaud A."/>
            <person name="Lievremont D."/>
            <person name="Makita Y."/>
            <person name="Mangenot S."/>
            <person name="Nitschke W."/>
            <person name="Ortet P."/>
            <person name="Perdrial N."/>
            <person name="Schoepp B."/>
            <person name="Siguier N."/>
            <person name="Simeonova D.D."/>
            <person name="Rouy Z."/>
            <person name="Segurens B."/>
            <person name="Turlin E."/>
            <person name="Vallenet D."/>
            <person name="Van Dorsselaer A."/>
            <person name="Weiss S."/>
            <person name="Weissenbach J."/>
            <person name="Lett M.C."/>
            <person name="Danchin A."/>
            <person name="Bertin P.N."/>
        </authorList>
    </citation>
    <scope>NUCLEOTIDE SEQUENCE [LARGE SCALE GENOMIC DNA]</scope>
    <source>
        <strain evidence="2">ULPAs1</strain>
    </source>
</reference>
<evidence type="ECO:0000313" key="1">
    <source>
        <dbReference type="EMBL" id="CAL60263.1"/>
    </source>
</evidence>
<gene>
    <name evidence="1" type="ordered locus">HEAR0027</name>
</gene>
<evidence type="ECO:0000313" key="2">
    <source>
        <dbReference type="Proteomes" id="UP000006697"/>
    </source>
</evidence>
<dbReference type="AlphaFoldDB" id="A4G176"/>
<protein>
    <submittedName>
        <fullName evidence="1">Uncharacterized protein</fullName>
    </submittedName>
</protein>
<dbReference type="EMBL" id="CU207211">
    <property type="protein sequence ID" value="CAL60263.1"/>
    <property type="molecule type" value="Genomic_DNA"/>
</dbReference>
<dbReference type="KEGG" id="har:HEAR0027"/>
<dbReference type="Proteomes" id="UP000006697">
    <property type="component" value="Chromosome"/>
</dbReference>